<dbReference type="EMBL" id="JBAFSM010000070">
    <property type="protein sequence ID" value="MEG3440031.1"/>
    <property type="molecule type" value="Genomic_DNA"/>
</dbReference>
<dbReference type="InterPro" id="IPR016064">
    <property type="entry name" value="NAD/diacylglycerol_kinase_sf"/>
</dbReference>
<sequence length="296" mass="32562">MTKRALLLINRHARKGKDHFGGAVDRLHQLNFELITTPIQDSRDIPALIRKYSPHIDLVIIGGGDGTLNAAVDTLVEVDLPLGILPLGTANDLARTLNIPTAIADACNVIANGNLKAIDLGWVNGKYFFNVASMGLSVRITQKLNKGLKRRLGVLAYAWTAVQVLSRTRPFTAEIRIEGKVTKVKTLQIAVGNGRYYGGGMPVAKDASIDDQRLDLYSLEVRQWWQMFPVLWTLPRGEQGLLSSVRTLAGKEIEIVTRRPHGINTDGEITTTTPALFKVIPRALRVYIPRGDRATG</sequence>
<reference evidence="2 3" key="1">
    <citation type="submission" date="2024-01" db="EMBL/GenBank/DDBJ databases">
        <title>Genomic insights into the taxonomy and metabolism of the cyanobacterium Pannus brasiliensis CCIBt3594.</title>
        <authorList>
            <person name="Machado M."/>
            <person name="Botero N.B."/>
            <person name="Andreote A.P.D."/>
            <person name="Feitosa A.M.T."/>
            <person name="Popin R."/>
            <person name="Sivonen K."/>
            <person name="Fiore M.F."/>
        </authorList>
    </citation>
    <scope>NUCLEOTIDE SEQUENCE [LARGE SCALE GENOMIC DNA]</scope>
    <source>
        <strain evidence="2 3">CCIBt3594</strain>
    </source>
</reference>
<dbReference type="InterPro" id="IPR045540">
    <property type="entry name" value="YegS/DAGK_C"/>
</dbReference>
<dbReference type="Gene3D" id="2.60.200.40">
    <property type="match status" value="1"/>
</dbReference>
<dbReference type="Pfam" id="PF19279">
    <property type="entry name" value="YegS_C"/>
    <property type="match status" value="1"/>
</dbReference>
<keyword evidence="2" id="KW-0808">Transferase</keyword>
<evidence type="ECO:0000313" key="3">
    <source>
        <dbReference type="Proteomes" id="UP001328733"/>
    </source>
</evidence>
<proteinExistence type="predicted"/>
<dbReference type="SUPFAM" id="SSF111331">
    <property type="entry name" value="NAD kinase/diacylglycerol kinase-like"/>
    <property type="match status" value="1"/>
</dbReference>
<dbReference type="AlphaFoldDB" id="A0AAW9R121"/>
<comment type="caution">
    <text evidence="2">The sequence shown here is derived from an EMBL/GenBank/DDBJ whole genome shotgun (WGS) entry which is preliminary data.</text>
</comment>
<dbReference type="Gene3D" id="3.40.50.10330">
    <property type="entry name" value="Probable inorganic polyphosphate/atp-NAD kinase, domain 1"/>
    <property type="match status" value="1"/>
</dbReference>
<organism evidence="2 3">
    <name type="scientific">Pannus brasiliensis CCIBt3594</name>
    <dbReference type="NCBI Taxonomy" id="1427578"/>
    <lineage>
        <taxon>Bacteria</taxon>
        <taxon>Bacillati</taxon>
        <taxon>Cyanobacteriota</taxon>
        <taxon>Cyanophyceae</taxon>
        <taxon>Oscillatoriophycideae</taxon>
        <taxon>Chroococcales</taxon>
        <taxon>Microcystaceae</taxon>
        <taxon>Pannus</taxon>
    </lineage>
</organism>
<dbReference type="InterPro" id="IPR004363">
    <property type="entry name" value="Methylgl_synth"/>
</dbReference>
<evidence type="ECO:0000313" key="2">
    <source>
        <dbReference type="EMBL" id="MEG3440031.1"/>
    </source>
</evidence>
<dbReference type="GO" id="GO:0005829">
    <property type="term" value="C:cytosol"/>
    <property type="evidence" value="ECO:0007669"/>
    <property type="project" value="TreeGrafter"/>
</dbReference>
<dbReference type="GO" id="GO:0005524">
    <property type="term" value="F:ATP binding"/>
    <property type="evidence" value="ECO:0007669"/>
    <property type="project" value="InterPro"/>
</dbReference>
<accession>A0AAW9R121</accession>
<name>A0AAW9R121_9CHRO</name>
<dbReference type="PANTHER" id="PTHR30492:SF0">
    <property type="entry name" value="METHYLGLYOXAL SYNTHASE"/>
    <property type="match status" value="1"/>
</dbReference>
<feature type="domain" description="DAGKc" evidence="1">
    <location>
        <begin position="1"/>
        <end position="127"/>
    </location>
</feature>
<protein>
    <submittedName>
        <fullName evidence="2">Lipid kinase</fullName>
        <ecNumber evidence="2">2.7.1.-</ecNumber>
    </submittedName>
</protein>
<dbReference type="NCBIfam" id="TIGR00147">
    <property type="entry name" value="YegS/Rv2252/BmrU family lipid kinase"/>
    <property type="match status" value="1"/>
</dbReference>
<keyword evidence="2" id="KW-0418">Kinase</keyword>
<dbReference type="PROSITE" id="PS50146">
    <property type="entry name" value="DAGK"/>
    <property type="match status" value="1"/>
</dbReference>
<dbReference type="GO" id="GO:0008929">
    <property type="term" value="F:methylglyoxal synthase activity"/>
    <property type="evidence" value="ECO:0007669"/>
    <property type="project" value="InterPro"/>
</dbReference>
<dbReference type="InterPro" id="IPR001206">
    <property type="entry name" value="Diacylglycerol_kinase_cat_dom"/>
</dbReference>
<evidence type="ECO:0000259" key="1">
    <source>
        <dbReference type="PROSITE" id="PS50146"/>
    </source>
</evidence>
<dbReference type="Proteomes" id="UP001328733">
    <property type="component" value="Unassembled WGS sequence"/>
</dbReference>
<dbReference type="GO" id="GO:0016301">
    <property type="term" value="F:kinase activity"/>
    <property type="evidence" value="ECO:0007669"/>
    <property type="project" value="UniProtKB-KW"/>
</dbReference>
<dbReference type="SMART" id="SM00046">
    <property type="entry name" value="DAGKc"/>
    <property type="match status" value="1"/>
</dbReference>
<dbReference type="InterPro" id="IPR005218">
    <property type="entry name" value="Diacylglycerol/lipid_kinase"/>
</dbReference>
<dbReference type="NCBIfam" id="NF009604">
    <property type="entry name" value="PRK13057.1"/>
    <property type="match status" value="1"/>
</dbReference>
<gene>
    <name evidence="2" type="ORF">V0288_23080</name>
</gene>
<dbReference type="PANTHER" id="PTHR30492">
    <property type="entry name" value="METHYLGLYOXAL SYNTHASE"/>
    <property type="match status" value="1"/>
</dbReference>
<dbReference type="EC" id="2.7.1.-" evidence="2"/>
<keyword evidence="3" id="KW-1185">Reference proteome</keyword>
<dbReference type="RefSeq" id="WP_332867501.1">
    <property type="nucleotide sequence ID" value="NZ_JBAFSM010000070.1"/>
</dbReference>
<dbReference type="Pfam" id="PF00781">
    <property type="entry name" value="DAGK_cat"/>
    <property type="match status" value="1"/>
</dbReference>
<dbReference type="InterPro" id="IPR017438">
    <property type="entry name" value="ATP-NAD_kinase_N"/>
</dbReference>
<dbReference type="GO" id="GO:0019242">
    <property type="term" value="P:methylglyoxal biosynthetic process"/>
    <property type="evidence" value="ECO:0007669"/>
    <property type="project" value="InterPro"/>
</dbReference>
<dbReference type="GO" id="GO:0008654">
    <property type="term" value="P:phospholipid biosynthetic process"/>
    <property type="evidence" value="ECO:0007669"/>
    <property type="project" value="InterPro"/>
</dbReference>